<name>A0A6J4S7X4_9ACTN</name>
<dbReference type="EMBL" id="CADCVK010000327">
    <property type="protein sequence ID" value="CAA9492164.1"/>
    <property type="molecule type" value="Genomic_DNA"/>
</dbReference>
<accession>A0A6J4S7X4</accession>
<organism evidence="1">
    <name type="scientific">uncultured Rubrobacteraceae bacterium</name>
    <dbReference type="NCBI Taxonomy" id="349277"/>
    <lineage>
        <taxon>Bacteria</taxon>
        <taxon>Bacillati</taxon>
        <taxon>Actinomycetota</taxon>
        <taxon>Rubrobacteria</taxon>
        <taxon>Rubrobacterales</taxon>
        <taxon>Rubrobacteraceae</taxon>
        <taxon>environmental samples</taxon>
    </lineage>
</organism>
<gene>
    <name evidence="1" type="ORF">AVDCRST_MAG12-2155</name>
</gene>
<protein>
    <submittedName>
        <fullName evidence="1">Uncharacterized protein</fullName>
    </submittedName>
</protein>
<sequence length="74" mass="7945">MIGERVGPPVQLRVGQRSLCVNHGGRVGGLLNLALEKLVQAEVSFFHGLPTTPSCFVPRVTAVAREDPPLQPKC</sequence>
<reference evidence="1" key="1">
    <citation type="submission" date="2020-02" db="EMBL/GenBank/DDBJ databases">
        <authorList>
            <person name="Meier V. D."/>
        </authorList>
    </citation>
    <scope>NUCLEOTIDE SEQUENCE</scope>
    <source>
        <strain evidence="1">AVDCRST_MAG12</strain>
    </source>
</reference>
<evidence type="ECO:0000313" key="1">
    <source>
        <dbReference type="EMBL" id="CAA9492164.1"/>
    </source>
</evidence>
<proteinExistence type="predicted"/>
<dbReference type="AlphaFoldDB" id="A0A6J4S7X4"/>